<reference evidence="5 6" key="1">
    <citation type="submission" date="2018-09" db="EMBL/GenBank/DDBJ databases">
        <title>Paenibacillus aracenensis nov. sp. isolated from a cave in southern Spain.</title>
        <authorList>
            <person name="Jurado V."/>
            <person name="Gutierrez-Patricio S."/>
            <person name="Gonzalez-Pimentel J.L."/>
            <person name="Miller A.Z."/>
            <person name="Laiz L."/>
            <person name="Saiz-Jimenez C."/>
        </authorList>
    </citation>
    <scope>NUCLEOTIDE SEQUENCE [LARGE SCALE GENOMIC DNA]</scope>
    <source>
        <strain evidence="5 6">JCM 19203</strain>
    </source>
</reference>
<name>A0A3A6PNK5_9BACL</name>
<dbReference type="Pfam" id="PF02779">
    <property type="entry name" value="Transket_pyr"/>
    <property type="match status" value="1"/>
</dbReference>
<dbReference type="PANTHER" id="PTHR43825:SF1">
    <property type="entry name" value="TRANSKETOLASE-LIKE PYRIMIDINE-BINDING DOMAIN-CONTAINING PROTEIN"/>
    <property type="match status" value="1"/>
</dbReference>
<gene>
    <name evidence="5" type="ORF">D3P09_21465</name>
</gene>
<comment type="caution">
    <text evidence="5">The sequence shown here is derived from an EMBL/GenBank/DDBJ whole genome shotgun (WGS) entry which is preliminary data.</text>
</comment>
<protein>
    <submittedName>
        <fullName evidence="5">Transketolase</fullName>
    </submittedName>
</protein>
<evidence type="ECO:0000259" key="4">
    <source>
        <dbReference type="SMART" id="SM00861"/>
    </source>
</evidence>
<dbReference type="Proteomes" id="UP000267798">
    <property type="component" value="Unassembled WGS sequence"/>
</dbReference>
<sequence length="320" mass="34916">MEGELAMTTLSGRDAYKDELSKLAHADERIICMEADLGGKNHPFQKQHPDRFYNVGIAELAGIDMAAGLAEAGYVPFFSTFASFAALRASESIKLAMGYMGKNIKVVAAYGGVSGGWFGTTHHTLEDIAVIQSFQNIRIASPHGEEETRRVIREAAASQEPYYIRLSRNDTFVSLGRPEEASCRELLLQNSAGGGRSSLCLISVGEQATELCKTIVEGNPSIAHVHLCYIDVDSLKSYSTMLAAIADRFLVVEEHRATGGTASYLALLLPQHEIHVHHCGEHWPVYGGSHTEVLEYLGFGLEPLRKQISQLEEAGVAHDL</sequence>
<comment type="cofactor">
    <cofactor evidence="1">
        <name>thiamine diphosphate</name>
        <dbReference type="ChEBI" id="CHEBI:58937"/>
    </cofactor>
</comment>
<accession>A0A3A6PNK5</accession>
<dbReference type="InterPro" id="IPR029061">
    <property type="entry name" value="THDP-binding"/>
</dbReference>
<dbReference type="Gene3D" id="3.40.50.970">
    <property type="match status" value="1"/>
</dbReference>
<dbReference type="FunFam" id="3.40.50.970:FF:000129">
    <property type="entry name" value="Transketolase"/>
    <property type="match status" value="1"/>
</dbReference>
<evidence type="ECO:0000313" key="5">
    <source>
        <dbReference type="EMBL" id="RJX37553.1"/>
    </source>
</evidence>
<evidence type="ECO:0000256" key="2">
    <source>
        <dbReference type="ARBA" id="ARBA00007131"/>
    </source>
</evidence>
<dbReference type="OrthoDB" id="9803371at2"/>
<dbReference type="EMBL" id="QXQB01000005">
    <property type="protein sequence ID" value="RJX37553.1"/>
    <property type="molecule type" value="Genomic_DNA"/>
</dbReference>
<evidence type="ECO:0000256" key="3">
    <source>
        <dbReference type="ARBA" id="ARBA00023052"/>
    </source>
</evidence>
<dbReference type="InterPro" id="IPR005475">
    <property type="entry name" value="Transketolase-like_Pyr-bd"/>
</dbReference>
<dbReference type="InterPro" id="IPR051157">
    <property type="entry name" value="PDH/Transketolase"/>
</dbReference>
<evidence type="ECO:0000256" key="1">
    <source>
        <dbReference type="ARBA" id="ARBA00001964"/>
    </source>
</evidence>
<proteinExistence type="inferred from homology"/>
<dbReference type="SMART" id="SM00861">
    <property type="entry name" value="Transket_pyr"/>
    <property type="match status" value="1"/>
</dbReference>
<evidence type="ECO:0000313" key="6">
    <source>
        <dbReference type="Proteomes" id="UP000267798"/>
    </source>
</evidence>
<organism evidence="5 6">
    <name type="scientific">Paenibacillus pinisoli</name>
    <dbReference type="NCBI Taxonomy" id="1276110"/>
    <lineage>
        <taxon>Bacteria</taxon>
        <taxon>Bacillati</taxon>
        <taxon>Bacillota</taxon>
        <taxon>Bacilli</taxon>
        <taxon>Bacillales</taxon>
        <taxon>Paenibacillaceae</taxon>
        <taxon>Paenibacillus</taxon>
    </lineage>
</organism>
<dbReference type="PANTHER" id="PTHR43825">
    <property type="entry name" value="PYRUVATE DEHYDROGENASE E1 COMPONENT"/>
    <property type="match status" value="1"/>
</dbReference>
<comment type="similarity">
    <text evidence="2">Belongs to the transketolase family.</text>
</comment>
<keyword evidence="3" id="KW-0786">Thiamine pyrophosphate</keyword>
<dbReference type="CDD" id="cd07033">
    <property type="entry name" value="TPP_PYR_DXS_TK_like"/>
    <property type="match status" value="1"/>
</dbReference>
<keyword evidence="6" id="KW-1185">Reference proteome</keyword>
<feature type="domain" description="Transketolase-like pyrimidine-binding" evidence="4">
    <location>
        <begin position="10"/>
        <end position="173"/>
    </location>
</feature>
<dbReference type="SUPFAM" id="SSF52518">
    <property type="entry name" value="Thiamin diphosphate-binding fold (THDP-binding)"/>
    <property type="match status" value="1"/>
</dbReference>
<dbReference type="AlphaFoldDB" id="A0A3A6PNK5"/>